<organism evidence="9 10">
    <name type="scientific">Deinococcus aquiradiocola</name>
    <dbReference type="NCBI Taxonomy" id="393059"/>
    <lineage>
        <taxon>Bacteria</taxon>
        <taxon>Thermotogati</taxon>
        <taxon>Deinococcota</taxon>
        <taxon>Deinococci</taxon>
        <taxon>Deinococcales</taxon>
        <taxon>Deinococcaceae</taxon>
        <taxon>Deinococcus</taxon>
    </lineage>
</organism>
<comment type="catalytic activity">
    <reaction evidence="8">
        <text>L-tyrosyl-[protein] + ATP = O-(5'-adenylyl)-L-tyrosyl-[protein] + diphosphate</text>
        <dbReference type="Rhea" id="RHEA:54288"/>
        <dbReference type="Rhea" id="RHEA-COMP:10136"/>
        <dbReference type="Rhea" id="RHEA-COMP:13846"/>
        <dbReference type="ChEBI" id="CHEBI:30616"/>
        <dbReference type="ChEBI" id="CHEBI:33019"/>
        <dbReference type="ChEBI" id="CHEBI:46858"/>
        <dbReference type="ChEBI" id="CHEBI:83624"/>
        <dbReference type="EC" id="2.7.7.108"/>
    </reaction>
</comment>
<feature type="active site" description="Proton acceptor" evidence="8">
    <location>
        <position position="251"/>
    </location>
</feature>
<name>A0A917UUH7_9DEIO</name>
<dbReference type="PANTHER" id="PTHR32057:SF14">
    <property type="entry name" value="PROTEIN ADENYLYLTRANSFERASE SELO, MITOCHONDRIAL"/>
    <property type="match status" value="1"/>
</dbReference>
<proteinExistence type="inferred from homology"/>
<keyword evidence="7 8" id="KW-0460">Magnesium</keyword>
<feature type="binding site" evidence="8">
    <location>
        <position position="124"/>
    </location>
    <ligand>
        <name>ATP</name>
        <dbReference type="ChEBI" id="CHEBI:30616"/>
    </ligand>
</feature>
<dbReference type="GO" id="GO:0070733">
    <property type="term" value="F:AMPylase activity"/>
    <property type="evidence" value="ECO:0007669"/>
    <property type="project" value="UniProtKB-EC"/>
</dbReference>
<gene>
    <name evidence="8" type="primary">ydiU</name>
    <name evidence="8" type="synonym">selO</name>
    <name evidence="9" type="ORF">GCM10008939_33660</name>
</gene>
<dbReference type="InterPro" id="IPR003846">
    <property type="entry name" value="SelO"/>
</dbReference>
<keyword evidence="6 8" id="KW-0067">ATP-binding</keyword>
<dbReference type="EC" id="2.7.7.-" evidence="8"/>
<keyword evidence="2 8" id="KW-0808">Transferase</keyword>
<evidence type="ECO:0000256" key="4">
    <source>
        <dbReference type="ARBA" id="ARBA00022723"/>
    </source>
</evidence>
<dbReference type="GO" id="GO:0005524">
    <property type="term" value="F:ATP binding"/>
    <property type="evidence" value="ECO:0007669"/>
    <property type="project" value="UniProtKB-UniRule"/>
</dbReference>
<comment type="catalytic activity">
    <reaction evidence="8">
        <text>L-threonyl-[protein] + ATP = 3-O-(5'-adenylyl)-L-threonyl-[protein] + diphosphate</text>
        <dbReference type="Rhea" id="RHEA:54292"/>
        <dbReference type="Rhea" id="RHEA-COMP:11060"/>
        <dbReference type="Rhea" id="RHEA-COMP:13847"/>
        <dbReference type="ChEBI" id="CHEBI:30013"/>
        <dbReference type="ChEBI" id="CHEBI:30616"/>
        <dbReference type="ChEBI" id="CHEBI:33019"/>
        <dbReference type="ChEBI" id="CHEBI:138113"/>
        <dbReference type="EC" id="2.7.7.108"/>
    </reaction>
</comment>
<dbReference type="AlphaFoldDB" id="A0A917UUH7"/>
<feature type="binding site" evidence="8">
    <location>
        <position position="91"/>
    </location>
    <ligand>
        <name>ATP</name>
        <dbReference type="ChEBI" id="CHEBI:30616"/>
    </ligand>
</feature>
<evidence type="ECO:0000256" key="5">
    <source>
        <dbReference type="ARBA" id="ARBA00022741"/>
    </source>
</evidence>
<comment type="catalytic activity">
    <reaction evidence="8">
        <text>L-seryl-[protein] + ATP = 3-O-(5'-adenylyl)-L-seryl-[protein] + diphosphate</text>
        <dbReference type="Rhea" id="RHEA:58120"/>
        <dbReference type="Rhea" id="RHEA-COMP:9863"/>
        <dbReference type="Rhea" id="RHEA-COMP:15073"/>
        <dbReference type="ChEBI" id="CHEBI:29999"/>
        <dbReference type="ChEBI" id="CHEBI:30616"/>
        <dbReference type="ChEBI" id="CHEBI:33019"/>
        <dbReference type="ChEBI" id="CHEBI:142516"/>
        <dbReference type="EC" id="2.7.7.108"/>
    </reaction>
</comment>
<dbReference type="NCBIfam" id="NF000658">
    <property type="entry name" value="PRK00029.1"/>
    <property type="match status" value="1"/>
</dbReference>
<evidence type="ECO:0000256" key="6">
    <source>
        <dbReference type="ARBA" id="ARBA00022840"/>
    </source>
</evidence>
<reference evidence="9" key="1">
    <citation type="journal article" date="2014" name="Int. J. Syst. Evol. Microbiol.">
        <title>Complete genome sequence of Corynebacterium casei LMG S-19264T (=DSM 44701T), isolated from a smear-ripened cheese.</title>
        <authorList>
            <consortium name="US DOE Joint Genome Institute (JGI-PGF)"/>
            <person name="Walter F."/>
            <person name="Albersmeier A."/>
            <person name="Kalinowski J."/>
            <person name="Ruckert C."/>
        </authorList>
    </citation>
    <scope>NUCLEOTIDE SEQUENCE</scope>
    <source>
        <strain evidence="9">JCM 14371</strain>
    </source>
</reference>
<feature type="binding site" evidence="8">
    <location>
        <position position="261"/>
    </location>
    <ligand>
        <name>Mg(2+)</name>
        <dbReference type="ChEBI" id="CHEBI:18420"/>
    </ligand>
</feature>
<reference evidence="9" key="2">
    <citation type="submission" date="2020-09" db="EMBL/GenBank/DDBJ databases">
        <authorList>
            <person name="Sun Q."/>
            <person name="Ohkuma M."/>
        </authorList>
    </citation>
    <scope>NUCLEOTIDE SEQUENCE</scope>
    <source>
        <strain evidence="9">JCM 14371</strain>
    </source>
</reference>
<dbReference type="GO" id="GO:0030145">
    <property type="term" value="F:manganese ion binding"/>
    <property type="evidence" value="ECO:0007669"/>
    <property type="project" value="UniProtKB-UniRule"/>
</dbReference>
<dbReference type="RefSeq" id="WP_188964475.1">
    <property type="nucleotide sequence ID" value="NZ_BMOE01000017.1"/>
</dbReference>
<dbReference type="Pfam" id="PF02696">
    <property type="entry name" value="SelO"/>
    <property type="match status" value="1"/>
</dbReference>
<evidence type="ECO:0000256" key="1">
    <source>
        <dbReference type="ARBA" id="ARBA00009747"/>
    </source>
</evidence>
<evidence type="ECO:0000313" key="10">
    <source>
        <dbReference type="Proteomes" id="UP000635726"/>
    </source>
</evidence>
<feature type="binding site" evidence="8">
    <location>
        <position position="89"/>
    </location>
    <ligand>
        <name>ATP</name>
        <dbReference type="ChEBI" id="CHEBI:30616"/>
    </ligand>
</feature>
<evidence type="ECO:0000256" key="2">
    <source>
        <dbReference type="ARBA" id="ARBA00022679"/>
    </source>
</evidence>
<comment type="caution">
    <text evidence="9">The sequence shown here is derived from an EMBL/GenBank/DDBJ whole genome shotgun (WGS) entry which is preliminary data.</text>
</comment>
<feature type="binding site" evidence="8">
    <location>
        <position position="112"/>
    </location>
    <ligand>
        <name>ATP</name>
        <dbReference type="ChEBI" id="CHEBI:30616"/>
    </ligand>
</feature>
<sequence>MPLSPFQFDNSYARDLPGFAVPWQPATVPAPHLLFFNRTLALEMGLDPEELDGPDGAAIFAGNQVPGGAEPLAQAYAGHQFGGFSPQLGDGRALLLGEVIDPFGRRRDLMLKGSGRTPFSRRGDGKAAVGPMLREVLIGEAMHALGLPTTRALAVTATGETVHRERALPGAVLTRVAASHLRVGTFEFFSARHETDRVRQLADYAIARHDPDLIGTDDRYLGLLRRVAQRQATLVAGWMNVGFIHGVMNTDNVALSGETIDYGPCAFLEAYDPDAVFSSIDHGGRYAYRNQPPVTRWNLARLAETLLPLIAGQDSQEAVSEATLQATGVIDAFPVWYEDALLTGQRAKLGLHGGDDATDRALAGNWLTLLHGQRVDFTLGWRRLADAAGGDEGSLRALFTDPQALDTWLARWRERAGSEGNTAADWTERARLMRRVSPVVIPRNHRVEEALAAASDHGDLEPFRRLLAALRRPYDETPEQAGYATPASAEVTACYRTFCGT</sequence>
<keyword evidence="3 8" id="KW-0548">Nucleotidyltransferase</keyword>
<feature type="binding site" evidence="8">
    <location>
        <position position="252"/>
    </location>
    <ligand>
        <name>Mg(2+)</name>
        <dbReference type="ChEBI" id="CHEBI:18420"/>
    </ligand>
</feature>
<evidence type="ECO:0000256" key="8">
    <source>
        <dbReference type="HAMAP-Rule" id="MF_00692"/>
    </source>
</evidence>
<keyword evidence="4 8" id="KW-0479">Metal-binding</keyword>
<comment type="function">
    <text evidence="8">Nucleotidyltransferase involved in the post-translational modification of proteins. It can catalyze the addition of adenosine monophosphate (AMP) or uridine monophosphate (UMP) to a protein, resulting in modifications known as AMPylation and UMPylation.</text>
</comment>
<accession>A0A917UUH7</accession>
<dbReference type="EMBL" id="BMOE01000017">
    <property type="protein sequence ID" value="GGJ86932.1"/>
    <property type="molecule type" value="Genomic_DNA"/>
</dbReference>
<comment type="similarity">
    <text evidence="1 8">Belongs to the SELO family.</text>
</comment>
<feature type="binding site" evidence="8">
    <location>
        <position position="175"/>
    </location>
    <ligand>
        <name>ATP</name>
        <dbReference type="ChEBI" id="CHEBI:30616"/>
    </ligand>
</feature>
<keyword evidence="8" id="KW-0464">Manganese</keyword>
<protein>
    <recommendedName>
        <fullName evidence="8">Protein nucleotidyltransferase YdiU</fullName>
        <ecNumber evidence="8">2.7.7.-</ecNumber>
    </recommendedName>
    <alternativeName>
        <fullName evidence="8">Protein adenylyltransferase YdiU</fullName>
        <ecNumber evidence="8">2.7.7.108</ecNumber>
    </alternativeName>
    <alternativeName>
        <fullName evidence="8">Protein uridylyltransferase YdiU</fullName>
        <ecNumber evidence="8">2.7.7.-</ecNumber>
    </alternativeName>
</protein>
<comment type="cofactor">
    <cofactor evidence="8">
        <name>Mg(2+)</name>
        <dbReference type="ChEBI" id="CHEBI:18420"/>
    </cofactor>
    <cofactor evidence="8">
        <name>Mn(2+)</name>
        <dbReference type="ChEBI" id="CHEBI:29035"/>
    </cofactor>
</comment>
<feature type="binding site" evidence="8">
    <location>
        <position position="182"/>
    </location>
    <ligand>
        <name>ATP</name>
        <dbReference type="ChEBI" id="CHEBI:30616"/>
    </ligand>
</feature>
<comment type="catalytic activity">
    <reaction evidence="8">
        <text>L-histidyl-[protein] + UTP = N(tele)-(5'-uridylyl)-L-histidyl-[protein] + diphosphate</text>
        <dbReference type="Rhea" id="RHEA:83891"/>
        <dbReference type="Rhea" id="RHEA-COMP:9745"/>
        <dbReference type="Rhea" id="RHEA-COMP:20239"/>
        <dbReference type="ChEBI" id="CHEBI:29979"/>
        <dbReference type="ChEBI" id="CHEBI:33019"/>
        <dbReference type="ChEBI" id="CHEBI:46398"/>
        <dbReference type="ChEBI" id="CHEBI:233474"/>
    </reaction>
</comment>
<feature type="binding site" evidence="8">
    <location>
        <position position="92"/>
    </location>
    <ligand>
        <name>ATP</name>
        <dbReference type="ChEBI" id="CHEBI:30616"/>
    </ligand>
</feature>
<dbReference type="PANTHER" id="PTHR32057">
    <property type="entry name" value="PROTEIN ADENYLYLTRANSFERASE SELO, MITOCHONDRIAL"/>
    <property type="match status" value="1"/>
</dbReference>
<comment type="catalytic activity">
    <reaction evidence="8">
        <text>L-tyrosyl-[protein] + UTP = O-(5'-uridylyl)-L-tyrosyl-[protein] + diphosphate</text>
        <dbReference type="Rhea" id="RHEA:83887"/>
        <dbReference type="Rhea" id="RHEA-COMP:10136"/>
        <dbReference type="Rhea" id="RHEA-COMP:20238"/>
        <dbReference type="ChEBI" id="CHEBI:33019"/>
        <dbReference type="ChEBI" id="CHEBI:46398"/>
        <dbReference type="ChEBI" id="CHEBI:46858"/>
        <dbReference type="ChEBI" id="CHEBI:90602"/>
    </reaction>
</comment>
<dbReference type="EC" id="2.7.7.108" evidence="8"/>
<evidence type="ECO:0000313" key="9">
    <source>
        <dbReference type="EMBL" id="GGJ86932.1"/>
    </source>
</evidence>
<evidence type="ECO:0000256" key="7">
    <source>
        <dbReference type="ARBA" id="ARBA00022842"/>
    </source>
</evidence>
<comment type="catalytic activity">
    <reaction evidence="8">
        <text>L-seryl-[protein] + UTP = O-(5'-uridylyl)-L-seryl-[protein] + diphosphate</text>
        <dbReference type="Rhea" id="RHEA:64604"/>
        <dbReference type="Rhea" id="RHEA-COMP:9863"/>
        <dbReference type="Rhea" id="RHEA-COMP:16635"/>
        <dbReference type="ChEBI" id="CHEBI:29999"/>
        <dbReference type="ChEBI" id="CHEBI:33019"/>
        <dbReference type="ChEBI" id="CHEBI:46398"/>
        <dbReference type="ChEBI" id="CHEBI:156051"/>
    </reaction>
</comment>
<keyword evidence="10" id="KW-1185">Reference proteome</keyword>
<feature type="binding site" evidence="8">
    <location>
        <position position="261"/>
    </location>
    <ligand>
        <name>ATP</name>
        <dbReference type="ChEBI" id="CHEBI:30616"/>
    </ligand>
</feature>
<feature type="binding site" evidence="8">
    <location>
        <position position="125"/>
    </location>
    <ligand>
        <name>ATP</name>
        <dbReference type="ChEBI" id="CHEBI:30616"/>
    </ligand>
</feature>
<keyword evidence="5 8" id="KW-0547">Nucleotide-binding</keyword>
<dbReference type="HAMAP" id="MF_00692">
    <property type="entry name" value="SelO"/>
    <property type="match status" value="1"/>
</dbReference>
<dbReference type="Proteomes" id="UP000635726">
    <property type="component" value="Unassembled WGS sequence"/>
</dbReference>
<evidence type="ECO:0000256" key="3">
    <source>
        <dbReference type="ARBA" id="ARBA00022695"/>
    </source>
</evidence>
<dbReference type="GO" id="GO:0000287">
    <property type="term" value="F:magnesium ion binding"/>
    <property type="evidence" value="ECO:0007669"/>
    <property type="project" value="UniProtKB-UniRule"/>
</dbReference>